<sequence>MSSETDLTTDDFLGGRVTVHQPRKGFRSGVDAVFLAAAVPAFTGQTVLELGCGAGVASLCLNARVAGLRLTGIELQAEYAALARHNAAGNGADLTVHQADLAMLPPELRQMQFDHVIANPPYYAPGSRHSAKDEGRETALGESTPMDTWVEVAAKRLAPKGYATFIQRTDRLGDMISAISGRLGSIQIQPLAPRANRDSHLVILRARKNGRAPLRLHAPLIMHEGAVHLSDADDYMAWAVDVLRNGGPLPFALL</sequence>
<dbReference type="GO" id="GO:0008170">
    <property type="term" value="F:N-methyltransferase activity"/>
    <property type="evidence" value="ECO:0007669"/>
    <property type="project" value="UniProtKB-ARBA"/>
</dbReference>
<organism evidence="4 5">
    <name type="scientific">Donghicola mangrovi</name>
    <dbReference type="NCBI Taxonomy" id="2729614"/>
    <lineage>
        <taxon>Bacteria</taxon>
        <taxon>Pseudomonadati</taxon>
        <taxon>Pseudomonadota</taxon>
        <taxon>Alphaproteobacteria</taxon>
        <taxon>Rhodobacterales</taxon>
        <taxon>Roseobacteraceae</taxon>
        <taxon>Donghicola</taxon>
    </lineage>
</organism>
<dbReference type="Proteomes" id="UP000592216">
    <property type="component" value="Unassembled WGS sequence"/>
</dbReference>
<dbReference type="InterPro" id="IPR002052">
    <property type="entry name" value="DNA_methylase_N6_adenine_CS"/>
</dbReference>
<feature type="domain" description="Methyltransferase small" evidence="3">
    <location>
        <begin position="34"/>
        <end position="126"/>
    </location>
</feature>
<protein>
    <submittedName>
        <fullName evidence="4">Methyltransferase</fullName>
    </submittedName>
</protein>
<evidence type="ECO:0000259" key="3">
    <source>
        <dbReference type="Pfam" id="PF05175"/>
    </source>
</evidence>
<gene>
    <name evidence="4" type="ORF">HJ536_00625</name>
</gene>
<dbReference type="GO" id="GO:0008757">
    <property type="term" value="F:S-adenosylmethionine-dependent methyltransferase activity"/>
    <property type="evidence" value="ECO:0007669"/>
    <property type="project" value="UniProtKB-ARBA"/>
</dbReference>
<evidence type="ECO:0000313" key="5">
    <source>
        <dbReference type="Proteomes" id="UP000592216"/>
    </source>
</evidence>
<accession>A0A850Q615</accession>
<dbReference type="InterPro" id="IPR029063">
    <property type="entry name" value="SAM-dependent_MTases_sf"/>
</dbReference>
<evidence type="ECO:0000313" key="4">
    <source>
        <dbReference type="EMBL" id="NVO21849.1"/>
    </source>
</evidence>
<dbReference type="Gene3D" id="3.40.50.150">
    <property type="entry name" value="Vaccinia Virus protein VP39"/>
    <property type="match status" value="1"/>
</dbReference>
<keyword evidence="4" id="KW-0808">Transferase</keyword>
<comment type="caution">
    <text evidence="4">The sequence shown here is derived from an EMBL/GenBank/DDBJ whole genome shotgun (WGS) entry which is preliminary data.</text>
</comment>
<dbReference type="GO" id="GO:0032259">
    <property type="term" value="P:methylation"/>
    <property type="evidence" value="ECO:0007669"/>
    <property type="project" value="UniProtKB-KW"/>
</dbReference>
<dbReference type="PANTHER" id="PTHR47739">
    <property type="entry name" value="TRNA1(VAL) (ADENINE(37)-N6)-METHYLTRANSFERASE"/>
    <property type="match status" value="1"/>
</dbReference>
<keyword evidence="2" id="KW-0949">S-adenosyl-L-methionine</keyword>
<dbReference type="InterPro" id="IPR050210">
    <property type="entry name" value="tRNA_Adenine-N(6)_MTase"/>
</dbReference>
<dbReference type="SUPFAM" id="SSF53335">
    <property type="entry name" value="S-adenosyl-L-methionine-dependent methyltransferases"/>
    <property type="match status" value="1"/>
</dbReference>
<evidence type="ECO:0000256" key="2">
    <source>
        <dbReference type="ARBA" id="ARBA00022691"/>
    </source>
</evidence>
<dbReference type="CDD" id="cd02440">
    <property type="entry name" value="AdoMet_MTases"/>
    <property type="match status" value="1"/>
</dbReference>
<keyword evidence="1 4" id="KW-0489">Methyltransferase</keyword>
<dbReference type="EMBL" id="JABCJE010000001">
    <property type="protein sequence ID" value="NVO21849.1"/>
    <property type="molecule type" value="Genomic_DNA"/>
</dbReference>
<dbReference type="Pfam" id="PF05175">
    <property type="entry name" value="MTS"/>
    <property type="match status" value="1"/>
</dbReference>
<evidence type="ECO:0000256" key="1">
    <source>
        <dbReference type="ARBA" id="ARBA00022603"/>
    </source>
</evidence>
<dbReference type="PROSITE" id="PS00092">
    <property type="entry name" value="N6_MTASE"/>
    <property type="match status" value="1"/>
</dbReference>
<dbReference type="InterPro" id="IPR007848">
    <property type="entry name" value="Small_mtfrase_dom"/>
</dbReference>
<dbReference type="PANTHER" id="PTHR47739:SF1">
    <property type="entry name" value="TRNA1(VAL) (ADENINE(37)-N6)-METHYLTRANSFERASE"/>
    <property type="match status" value="1"/>
</dbReference>
<dbReference type="AlphaFoldDB" id="A0A850Q615"/>
<dbReference type="RefSeq" id="WP_177156343.1">
    <property type="nucleotide sequence ID" value="NZ_JABCJE010000001.1"/>
</dbReference>
<proteinExistence type="predicted"/>
<reference evidence="4 5" key="1">
    <citation type="submission" date="2020-04" db="EMBL/GenBank/DDBJ databases">
        <title>Donghicola sp., a member of the Rhodobacteraceae family isolated from mangrove forest in Thailand.</title>
        <authorList>
            <person name="Charoenyingcharoen P."/>
            <person name="Yukphan P."/>
        </authorList>
    </citation>
    <scope>NUCLEOTIDE SEQUENCE [LARGE SCALE GENOMIC DNA]</scope>
    <source>
        <strain evidence="4 5">B5-SW-15</strain>
    </source>
</reference>
<dbReference type="GO" id="GO:0003676">
    <property type="term" value="F:nucleic acid binding"/>
    <property type="evidence" value="ECO:0007669"/>
    <property type="project" value="InterPro"/>
</dbReference>
<name>A0A850Q615_9RHOB</name>